<dbReference type="Pfam" id="PF00905">
    <property type="entry name" value="Transpeptidase"/>
    <property type="match status" value="1"/>
</dbReference>
<evidence type="ECO:0000256" key="17">
    <source>
        <dbReference type="ARBA" id="ARBA00049902"/>
    </source>
</evidence>
<proteinExistence type="inferred from homology"/>
<gene>
    <name evidence="20" type="ORF">QVN81_10390</name>
    <name evidence="21" type="ORF">QVN84_04525</name>
</gene>
<evidence type="ECO:0000256" key="15">
    <source>
        <dbReference type="ARBA" id="ARBA00023316"/>
    </source>
</evidence>
<evidence type="ECO:0000256" key="7">
    <source>
        <dbReference type="ARBA" id="ARBA00022670"/>
    </source>
</evidence>
<keyword evidence="14" id="KW-0511">Multifunctional enzyme</keyword>
<evidence type="ECO:0000313" key="23">
    <source>
        <dbReference type="Proteomes" id="UP001168478"/>
    </source>
</evidence>
<evidence type="ECO:0000313" key="22">
    <source>
        <dbReference type="Proteomes" id="UP001167831"/>
    </source>
</evidence>
<evidence type="ECO:0000256" key="6">
    <source>
        <dbReference type="ARBA" id="ARBA00022645"/>
    </source>
</evidence>
<keyword evidence="5" id="KW-1003">Cell membrane</keyword>
<dbReference type="Proteomes" id="UP001168478">
    <property type="component" value="Unassembled WGS sequence"/>
</dbReference>
<dbReference type="InterPro" id="IPR036950">
    <property type="entry name" value="PBP_transglycosylase"/>
</dbReference>
<dbReference type="GO" id="GO:0071555">
    <property type="term" value="P:cell wall organization"/>
    <property type="evidence" value="ECO:0007669"/>
    <property type="project" value="UniProtKB-KW"/>
</dbReference>
<evidence type="ECO:0000256" key="2">
    <source>
        <dbReference type="ARBA" id="ARBA00004752"/>
    </source>
</evidence>
<evidence type="ECO:0000256" key="3">
    <source>
        <dbReference type="ARBA" id="ARBA00007090"/>
    </source>
</evidence>
<dbReference type="GO" id="GO:0008658">
    <property type="term" value="F:penicillin binding"/>
    <property type="evidence" value="ECO:0007669"/>
    <property type="project" value="InterPro"/>
</dbReference>
<keyword evidence="10" id="KW-0378">Hydrolase</keyword>
<comment type="caution">
    <text evidence="21">The sequence shown here is derived from an EMBL/GenBank/DDBJ whole genome shotgun (WGS) entry which is preliminary data.</text>
</comment>
<keyword evidence="6" id="KW-0121">Carboxypeptidase</keyword>
<dbReference type="EMBL" id="JAUEIE010000011">
    <property type="protein sequence ID" value="MDN0023424.1"/>
    <property type="molecule type" value="Genomic_DNA"/>
</dbReference>
<accession>A0AAW7JIP3</accession>
<dbReference type="PANTHER" id="PTHR32282">
    <property type="entry name" value="BINDING PROTEIN TRANSPEPTIDASE, PUTATIVE-RELATED"/>
    <property type="match status" value="1"/>
</dbReference>
<dbReference type="GO" id="GO:0006508">
    <property type="term" value="P:proteolysis"/>
    <property type="evidence" value="ECO:0007669"/>
    <property type="project" value="UniProtKB-KW"/>
</dbReference>
<evidence type="ECO:0000313" key="21">
    <source>
        <dbReference type="EMBL" id="MDN0024787.1"/>
    </source>
</evidence>
<dbReference type="Pfam" id="PF00912">
    <property type="entry name" value="Transgly"/>
    <property type="match status" value="1"/>
</dbReference>
<dbReference type="SUPFAM" id="SSF53955">
    <property type="entry name" value="Lysozyme-like"/>
    <property type="match status" value="1"/>
</dbReference>
<comment type="catalytic activity">
    <reaction evidence="16">
        <text>Preferential cleavage: (Ac)2-L-Lys-D-Ala-|-D-Ala. Also transpeptidation of peptidyl-alanyl moieties that are N-acyl substituents of D-alanine.</text>
        <dbReference type="EC" id="3.4.16.4"/>
    </reaction>
</comment>
<evidence type="ECO:0000256" key="1">
    <source>
        <dbReference type="ARBA" id="ARBA00004236"/>
    </source>
</evidence>
<dbReference type="Gene3D" id="3.40.710.10">
    <property type="entry name" value="DD-peptidase/beta-lactamase superfamily"/>
    <property type="match status" value="1"/>
</dbReference>
<keyword evidence="9" id="KW-0808">Transferase</keyword>
<evidence type="ECO:0000256" key="13">
    <source>
        <dbReference type="ARBA" id="ARBA00023136"/>
    </source>
</evidence>
<evidence type="ECO:0000256" key="9">
    <source>
        <dbReference type="ARBA" id="ARBA00022679"/>
    </source>
</evidence>
<dbReference type="InterPro" id="IPR012338">
    <property type="entry name" value="Beta-lactam/transpept-like"/>
</dbReference>
<keyword evidence="7" id="KW-0645">Protease</keyword>
<dbReference type="InterPro" id="IPR001460">
    <property type="entry name" value="PCN-bd_Tpept"/>
</dbReference>
<reference evidence="21" key="1">
    <citation type="submission" date="2023-06" db="EMBL/GenBank/DDBJ databases">
        <authorList>
            <person name="Zeman M."/>
            <person name="Kubasova T."/>
            <person name="Jahodarova E."/>
            <person name="Nykrynova M."/>
            <person name="Rychlik I."/>
        </authorList>
    </citation>
    <scope>NUCLEOTIDE SEQUENCE</scope>
    <source>
        <strain evidence="21">ET15</strain>
        <strain evidence="20">ET37</strain>
    </source>
</reference>
<dbReference type="InterPro" id="IPR050396">
    <property type="entry name" value="Glycosyltr_51/Transpeptidase"/>
</dbReference>
<dbReference type="GO" id="GO:0030288">
    <property type="term" value="C:outer membrane-bounded periplasmic space"/>
    <property type="evidence" value="ECO:0007669"/>
    <property type="project" value="TreeGrafter"/>
</dbReference>
<evidence type="ECO:0000256" key="8">
    <source>
        <dbReference type="ARBA" id="ARBA00022676"/>
    </source>
</evidence>
<dbReference type="GO" id="GO:0009002">
    <property type="term" value="F:serine-type D-Ala-D-Ala carboxypeptidase activity"/>
    <property type="evidence" value="ECO:0007669"/>
    <property type="project" value="UniProtKB-EC"/>
</dbReference>
<evidence type="ECO:0000256" key="5">
    <source>
        <dbReference type="ARBA" id="ARBA00022475"/>
    </source>
</evidence>
<dbReference type="AlphaFoldDB" id="A0AAW7JIP3"/>
<evidence type="ECO:0000256" key="11">
    <source>
        <dbReference type="ARBA" id="ARBA00022960"/>
    </source>
</evidence>
<evidence type="ECO:0000259" key="18">
    <source>
        <dbReference type="Pfam" id="PF00905"/>
    </source>
</evidence>
<dbReference type="RefSeq" id="WP_021993104.1">
    <property type="nucleotide sequence ID" value="NZ_CAUWBX010000031.1"/>
</dbReference>
<organism evidence="21 23">
    <name type="scientific">Leyella lascolaii</name>
    <dbReference type="NCBI Taxonomy" id="1776379"/>
    <lineage>
        <taxon>Bacteria</taxon>
        <taxon>Pseudomonadati</taxon>
        <taxon>Bacteroidota</taxon>
        <taxon>Bacteroidia</taxon>
        <taxon>Bacteroidales</taxon>
        <taxon>Prevotellaceae</taxon>
        <taxon>Leyella</taxon>
    </lineage>
</organism>
<evidence type="ECO:0000256" key="14">
    <source>
        <dbReference type="ARBA" id="ARBA00023268"/>
    </source>
</evidence>
<dbReference type="SUPFAM" id="SSF56601">
    <property type="entry name" value="beta-lactamase/transpeptidase-like"/>
    <property type="match status" value="1"/>
</dbReference>
<evidence type="ECO:0000256" key="12">
    <source>
        <dbReference type="ARBA" id="ARBA00022984"/>
    </source>
</evidence>
<dbReference type="GO" id="GO:0008360">
    <property type="term" value="P:regulation of cell shape"/>
    <property type="evidence" value="ECO:0007669"/>
    <property type="project" value="UniProtKB-KW"/>
</dbReference>
<comment type="similarity">
    <text evidence="4">In the N-terminal section; belongs to the glycosyltransferase 51 family.</text>
</comment>
<comment type="pathway">
    <text evidence="2">Cell wall biogenesis; peptidoglycan biosynthesis.</text>
</comment>
<dbReference type="GO" id="GO:0008955">
    <property type="term" value="F:peptidoglycan glycosyltransferase activity"/>
    <property type="evidence" value="ECO:0007669"/>
    <property type="project" value="UniProtKB-EC"/>
</dbReference>
<comment type="similarity">
    <text evidence="3">In the C-terminal section; belongs to the transpeptidase family.</text>
</comment>
<dbReference type="GO" id="GO:0005886">
    <property type="term" value="C:plasma membrane"/>
    <property type="evidence" value="ECO:0007669"/>
    <property type="project" value="UniProtKB-SubCell"/>
</dbReference>
<reference evidence="21" key="2">
    <citation type="submission" date="2023-08" db="EMBL/GenBank/DDBJ databases">
        <title>Identification and characterization of horizontal gene transfer across gut microbiota members of farm animals based on homology search.</title>
        <authorList>
            <person name="Schwarzerova J."/>
            <person name="Nykrynova M."/>
            <person name="Jureckova K."/>
            <person name="Cejkova D."/>
            <person name="Rychlik I."/>
        </authorList>
    </citation>
    <scope>NUCLEOTIDE SEQUENCE</scope>
    <source>
        <strain evidence="21">ET15</strain>
        <strain evidence="20">ET37</strain>
    </source>
</reference>
<evidence type="ECO:0000256" key="16">
    <source>
        <dbReference type="ARBA" id="ARBA00034000"/>
    </source>
</evidence>
<keyword evidence="22" id="KW-1185">Reference proteome</keyword>
<dbReference type="InterPro" id="IPR023346">
    <property type="entry name" value="Lysozyme-like_dom_sf"/>
</dbReference>
<protein>
    <submittedName>
        <fullName evidence="21">Transglycosylase domain-containing protein</fullName>
    </submittedName>
</protein>
<keyword evidence="15" id="KW-0961">Cell wall biogenesis/degradation</keyword>
<feature type="domain" description="Glycosyl transferase family 51" evidence="19">
    <location>
        <begin position="57"/>
        <end position="238"/>
    </location>
</feature>
<dbReference type="EMBL" id="JAUEIF010000002">
    <property type="protein sequence ID" value="MDN0024787.1"/>
    <property type="molecule type" value="Genomic_DNA"/>
</dbReference>
<dbReference type="PANTHER" id="PTHR32282:SF11">
    <property type="entry name" value="PENICILLIN-BINDING PROTEIN 1B"/>
    <property type="match status" value="1"/>
</dbReference>
<comment type="catalytic activity">
    <reaction evidence="17">
        <text>[GlcNAc-(1-&gt;4)-Mur2Ac(oyl-L-Ala-gamma-D-Glu-L-Lys-D-Ala-D-Ala)](n)-di-trans,octa-cis-undecaprenyl diphosphate + beta-D-GlcNAc-(1-&gt;4)-Mur2Ac(oyl-L-Ala-gamma-D-Glu-L-Lys-D-Ala-D-Ala)-di-trans,octa-cis-undecaprenyl diphosphate = [GlcNAc-(1-&gt;4)-Mur2Ac(oyl-L-Ala-gamma-D-Glu-L-Lys-D-Ala-D-Ala)](n+1)-di-trans,octa-cis-undecaprenyl diphosphate + di-trans,octa-cis-undecaprenyl diphosphate + H(+)</text>
        <dbReference type="Rhea" id="RHEA:23708"/>
        <dbReference type="Rhea" id="RHEA-COMP:9602"/>
        <dbReference type="Rhea" id="RHEA-COMP:9603"/>
        <dbReference type="ChEBI" id="CHEBI:15378"/>
        <dbReference type="ChEBI" id="CHEBI:58405"/>
        <dbReference type="ChEBI" id="CHEBI:60033"/>
        <dbReference type="ChEBI" id="CHEBI:78435"/>
        <dbReference type="EC" id="2.4.99.28"/>
    </reaction>
</comment>
<keyword evidence="11" id="KW-0133">Cell shape</keyword>
<evidence type="ECO:0000256" key="4">
    <source>
        <dbReference type="ARBA" id="ARBA00007739"/>
    </source>
</evidence>
<keyword evidence="13" id="KW-0472">Membrane</keyword>
<evidence type="ECO:0000256" key="10">
    <source>
        <dbReference type="ARBA" id="ARBA00022801"/>
    </source>
</evidence>
<comment type="subcellular location">
    <subcellularLocation>
        <location evidence="1">Cell membrane</location>
    </subcellularLocation>
</comment>
<dbReference type="Proteomes" id="UP001167831">
    <property type="component" value="Unassembled WGS sequence"/>
</dbReference>
<keyword evidence="12" id="KW-0573">Peptidoglycan synthesis</keyword>
<dbReference type="GO" id="GO:0009252">
    <property type="term" value="P:peptidoglycan biosynthetic process"/>
    <property type="evidence" value="ECO:0007669"/>
    <property type="project" value="UniProtKB-KW"/>
</dbReference>
<dbReference type="Gene3D" id="1.10.3810.10">
    <property type="entry name" value="Biosynthetic peptidoglycan transglycosylase-like"/>
    <property type="match status" value="1"/>
</dbReference>
<evidence type="ECO:0000259" key="19">
    <source>
        <dbReference type="Pfam" id="PF00912"/>
    </source>
</evidence>
<keyword evidence="8" id="KW-0328">Glycosyltransferase</keyword>
<name>A0AAW7JIP3_9BACT</name>
<dbReference type="InterPro" id="IPR001264">
    <property type="entry name" value="Glyco_trans_51"/>
</dbReference>
<feature type="domain" description="Penicillin-binding protein transpeptidase" evidence="18">
    <location>
        <begin position="452"/>
        <end position="691"/>
    </location>
</feature>
<evidence type="ECO:0000313" key="20">
    <source>
        <dbReference type="EMBL" id="MDN0023424.1"/>
    </source>
</evidence>
<sequence>MRKIFIHFLWGLLVLSFVTCAAAFTAIWFGWIGYMPPLEDLQNPISRFATQVYSSDGKVIGTWNLNRENRICVSYSNLSPHLVQALIATEDERFYDHSGIDFIALARAMIKRGLLGQESAGGGSTITQQLAKQLYSETAGSTVERLLQKPIEWVIAVKLERYYTKEEIIALYLNYFDFLHNAVGIKTASNTYFNKEPKDLTVTEAATLVGLCKNPSLFNPVRYPERCRSRRNVVLAQMRKAGFISTADYNRYSDEPLTLDFHRTDHKNGTAPYFREFLRMYMTAQYPERENYPEWNERQFVLDSIAWANDPLYGWCNKNLKKDGKPYNLNSDGLKVYTTVDSRMQRYAEEAVYGHVAKFLQPEFFKEKRRKRNAPFSDALTARQVEQIMDRSVRQSGRYIEMKAAGASEEEIRKAFRTPVEMSVFTYHGDIDTVMTPLDSIRYVKSFLRAGFMSMDPKTGEVKAYVGGLDYSHFMYDMVMNGRRQIGSTIKPFLYSLAMENGFSPCDKVPNVQQTYIVAGKPWTPRNTSRKRYGELVTLKWGLAQSNNWISAYLMSKLNPQQFVSLLRDYGINNPDVYPSMSLCLGPCDVSVAEMVSGYTAFVNHGIRTAPLFVTRIEDNEGNVIANFRPHMNEVISEESANKMLVLLKGVVDGGTAGRLRFRYNIPGEIGGKTGTTNRNSDAWFVGFTPQLVSGCWVGGEDRDIHFDSMRMGQGATMALPIWAYFMKKVYADKTLGYDPSVKFDMPADYDPCASSEEETDLGVDEIYE</sequence>